<name>X0S2J9_9ZZZZ</name>
<evidence type="ECO:0000313" key="2">
    <source>
        <dbReference type="EMBL" id="GAF69446.1"/>
    </source>
</evidence>
<comment type="caution">
    <text evidence="2">The sequence shown here is derived from an EMBL/GenBank/DDBJ whole genome shotgun (WGS) entry which is preliminary data.</text>
</comment>
<proteinExistence type="predicted"/>
<dbReference type="EMBL" id="BARS01002568">
    <property type="protein sequence ID" value="GAF69446.1"/>
    <property type="molecule type" value="Genomic_DNA"/>
</dbReference>
<evidence type="ECO:0000259" key="1">
    <source>
        <dbReference type="Pfam" id="PF19543"/>
    </source>
</evidence>
<dbReference type="Pfam" id="PF19543">
    <property type="entry name" value="GH123_N"/>
    <property type="match status" value="1"/>
</dbReference>
<organism evidence="2">
    <name type="scientific">marine sediment metagenome</name>
    <dbReference type="NCBI Taxonomy" id="412755"/>
    <lineage>
        <taxon>unclassified sequences</taxon>
        <taxon>metagenomes</taxon>
        <taxon>ecological metagenomes</taxon>
    </lineage>
</organism>
<dbReference type="AlphaFoldDB" id="X0S2J9"/>
<protein>
    <recommendedName>
        <fullName evidence="1">Glycoside hydrolase 123-like N-terminal domain-containing protein</fullName>
    </recommendedName>
</protein>
<accession>X0S2J9</accession>
<feature type="domain" description="Glycoside hydrolase 123-like N-terminal" evidence="1">
    <location>
        <begin position="4"/>
        <end position="172"/>
    </location>
</feature>
<feature type="non-terminal residue" evidence="2">
    <location>
        <position position="1"/>
    </location>
</feature>
<reference evidence="2" key="1">
    <citation type="journal article" date="2014" name="Front. Microbiol.">
        <title>High frequency of phylogenetically diverse reductive dehalogenase-homologous genes in deep subseafloor sedimentary metagenomes.</title>
        <authorList>
            <person name="Kawai M."/>
            <person name="Futagami T."/>
            <person name="Toyoda A."/>
            <person name="Takaki Y."/>
            <person name="Nishi S."/>
            <person name="Hori S."/>
            <person name="Arai W."/>
            <person name="Tsubouchi T."/>
            <person name="Morono Y."/>
            <person name="Uchiyama I."/>
            <person name="Ito T."/>
            <person name="Fujiyama A."/>
            <person name="Inagaki F."/>
            <person name="Takami H."/>
        </authorList>
    </citation>
    <scope>NUCLEOTIDE SEQUENCE</scope>
    <source>
        <strain evidence="2">Expedition CK06-06</strain>
    </source>
</reference>
<dbReference type="InterPro" id="IPR045711">
    <property type="entry name" value="GH123-like_N"/>
</dbReference>
<feature type="non-terminal residue" evidence="2">
    <location>
        <position position="496"/>
    </location>
</feature>
<gene>
    <name evidence="2" type="ORF">S01H1_04911</name>
</gene>
<sequence length="496" mass="56121">EAPAPWTPIVKEASSIECWGRKYEFEKNLFPTQITSAGQKLLSRPIILGATIDGKEVTASEAILTWTSITESCAEFSAKAMLERVPLTVTSRLEYDGFLWTELTVSAKPAAAISRLYLDIPMRVESSMLMNGRPSAGQVVLSGKTHAFKSKLNAKAYCWFGNEMAGLQWSTGDVRDWDNANRLNTLELIPNGTTENIFRVNFIDSPTYLDKQLQFTVGLQATPVKPLPGQRRRWDLCLNRVRPFEGRPGWSFYLSGWNADGKMTDGHYGYQVPGSHWEGLWQSLKAQHQEPWIYWHMHGMWRGAPVYRGFRSEWSDIGSPTPLDPQKAPPLAVQWICRESTSFRDFAVWRVWKSFKDTPSLMSEVAGFYNDCAQASRWCASRTHGCGREDESGMIQRTYELLGTRELQKRFYVMVKNELGGKLIANHQSGDVQMSQLAFADMMVTGEHLTNIAGIMKDKSYYNVLSPENLRAEYAAQPWGLPMVFLPEIGQGRIQA</sequence>